<evidence type="ECO:0000256" key="5">
    <source>
        <dbReference type="ARBA" id="ARBA00022781"/>
    </source>
</evidence>
<evidence type="ECO:0000256" key="10">
    <source>
        <dbReference type="ARBA" id="ARBA00023310"/>
    </source>
</evidence>
<comment type="subunit">
    <text evidence="11">F-type ATPases have 2 components, CF(1) - the catalytic core - and CF(0) - the membrane proton channel. CF(1) and CF(0) have multiple subunits.</text>
</comment>
<evidence type="ECO:0000256" key="8">
    <source>
        <dbReference type="ARBA" id="ARBA00023128"/>
    </source>
</evidence>
<evidence type="ECO:0000256" key="7">
    <source>
        <dbReference type="ARBA" id="ARBA00023065"/>
    </source>
</evidence>
<dbReference type="InterPro" id="IPR008386">
    <property type="entry name" value="ATP_synth_F0_esu_mt"/>
</dbReference>
<evidence type="ECO:0000256" key="6">
    <source>
        <dbReference type="ARBA" id="ARBA00022792"/>
    </source>
</evidence>
<evidence type="ECO:0000256" key="11">
    <source>
        <dbReference type="RuleBase" id="RU367005"/>
    </source>
</evidence>
<reference evidence="13 14" key="1">
    <citation type="submission" date="2024-07" db="EMBL/GenBank/DDBJ databases">
        <title>Draft sequence of the Neodothiora populina.</title>
        <authorList>
            <person name="Drown D.D."/>
            <person name="Schuette U.S."/>
            <person name="Buechlein A.B."/>
            <person name="Rusch D.R."/>
            <person name="Winton L.W."/>
            <person name="Adams G.A."/>
        </authorList>
    </citation>
    <scope>NUCLEOTIDE SEQUENCE [LARGE SCALE GENOMIC DNA]</scope>
    <source>
        <strain evidence="13 14">CPC 39397</strain>
    </source>
</reference>
<keyword evidence="8 11" id="KW-0496">Mitochondrion</keyword>
<evidence type="ECO:0000313" key="13">
    <source>
        <dbReference type="EMBL" id="KAL1302427.1"/>
    </source>
</evidence>
<organism evidence="13 14">
    <name type="scientific">Neodothiora populina</name>
    <dbReference type="NCBI Taxonomy" id="2781224"/>
    <lineage>
        <taxon>Eukaryota</taxon>
        <taxon>Fungi</taxon>
        <taxon>Dikarya</taxon>
        <taxon>Ascomycota</taxon>
        <taxon>Pezizomycotina</taxon>
        <taxon>Dothideomycetes</taxon>
        <taxon>Dothideomycetidae</taxon>
        <taxon>Dothideales</taxon>
        <taxon>Dothioraceae</taxon>
        <taxon>Neodothiora</taxon>
    </lineage>
</organism>
<comment type="similarity">
    <text evidence="2 11">Belongs to the ATPase e subunit family.</text>
</comment>
<keyword evidence="5 11" id="KW-0375">Hydrogen ion transport</keyword>
<comment type="subcellular location">
    <subcellularLocation>
        <location evidence="1 11">Mitochondrion inner membrane</location>
    </subcellularLocation>
</comment>
<gene>
    <name evidence="13" type="ORF">AAFC00_002820</name>
</gene>
<protein>
    <recommendedName>
        <fullName evidence="11">ATP synthase F(0) complex subunit e, mitochondrial</fullName>
    </recommendedName>
</protein>
<comment type="function">
    <text evidence="11">Subunit e, of the mitochondrial membrane ATP synthase complex (F(1)F(0) ATP synthase or Complex V) that produces ATP from ADP in the presence of a proton gradient across the membrane which is generated by electron transport complexes of the respiratory chain. ATP synthase complex consist of a soluble F(1) head domain - the catalytic core - and a membrane F(1) domain - the membrane proton channel. These two domains are linked by a central stalk rotating inside the F(1) region and a stationary peripheral stalk. During catalysis, ATP synthesis in the catalytic domain of F(1) is coupled via a rotary mechanism of the central stalk subunits to proton translocation. In vivo, can only synthesize ATP although its ATP hydrolase activity can be activated artificially in vitro. Part of the complex F(0) domain.</text>
</comment>
<evidence type="ECO:0000256" key="9">
    <source>
        <dbReference type="ARBA" id="ARBA00023136"/>
    </source>
</evidence>
<comment type="caution">
    <text evidence="13">The sequence shown here is derived from an EMBL/GenBank/DDBJ whole genome shotgun (WGS) entry which is preliminary data.</text>
</comment>
<feature type="compositionally biased region" description="Basic and acidic residues" evidence="12">
    <location>
        <begin position="54"/>
        <end position="65"/>
    </location>
</feature>
<keyword evidence="9" id="KW-0472">Membrane</keyword>
<proteinExistence type="inferred from homology"/>
<keyword evidence="4 11" id="KW-0138">CF(0)</keyword>
<dbReference type="GeneID" id="95976522"/>
<evidence type="ECO:0000256" key="3">
    <source>
        <dbReference type="ARBA" id="ARBA00022448"/>
    </source>
</evidence>
<keyword evidence="7 11" id="KW-0406">Ion transport</keyword>
<keyword evidence="3 11" id="KW-0813">Transport</keyword>
<sequence length="91" mass="9895">MTSTGVNVFRWSALALGVAYGFSHQASISAADKLRENAQEYERKQSLISQAKAEFARKNAPKDSSSKSSANTDFSSPSFDLEAWLKSTESA</sequence>
<feature type="region of interest" description="Disordered" evidence="12">
    <location>
        <begin position="52"/>
        <end position="77"/>
    </location>
</feature>
<keyword evidence="14" id="KW-1185">Reference proteome</keyword>
<keyword evidence="6 11" id="KW-0999">Mitochondrion inner membrane</keyword>
<evidence type="ECO:0000313" key="14">
    <source>
        <dbReference type="Proteomes" id="UP001562354"/>
    </source>
</evidence>
<accession>A0ABR3P8D5</accession>
<feature type="compositionally biased region" description="Polar residues" evidence="12">
    <location>
        <begin position="66"/>
        <end position="77"/>
    </location>
</feature>
<evidence type="ECO:0000256" key="4">
    <source>
        <dbReference type="ARBA" id="ARBA00022547"/>
    </source>
</evidence>
<dbReference type="RefSeq" id="XP_069198703.1">
    <property type="nucleotide sequence ID" value="XM_069342199.1"/>
</dbReference>
<dbReference type="Proteomes" id="UP001562354">
    <property type="component" value="Unassembled WGS sequence"/>
</dbReference>
<dbReference type="EMBL" id="JBFMKM010000012">
    <property type="protein sequence ID" value="KAL1302427.1"/>
    <property type="molecule type" value="Genomic_DNA"/>
</dbReference>
<evidence type="ECO:0000256" key="2">
    <source>
        <dbReference type="ARBA" id="ARBA00007333"/>
    </source>
</evidence>
<keyword evidence="10 11" id="KW-0066">ATP synthesis</keyword>
<evidence type="ECO:0000256" key="1">
    <source>
        <dbReference type="ARBA" id="ARBA00004273"/>
    </source>
</evidence>
<dbReference type="Pfam" id="PF05680">
    <property type="entry name" value="ATP-synt_E"/>
    <property type="match status" value="1"/>
</dbReference>
<evidence type="ECO:0000256" key="12">
    <source>
        <dbReference type="SAM" id="MobiDB-lite"/>
    </source>
</evidence>
<name>A0ABR3P8D5_9PEZI</name>